<dbReference type="EMBL" id="JANAKD010000193">
    <property type="protein sequence ID" value="KAJ3496407.1"/>
    <property type="molecule type" value="Genomic_DNA"/>
</dbReference>
<keyword evidence="2" id="KW-1185">Reference proteome</keyword>
<accession>A0ACC1R4A1</accession>
<dbReference type="Proteomes" id="UP001148737">
    <property type="component" value="Unassembled WGS sequence"/>
</dbReference>
<reference evidence="1" key="1">
    <citation type="submission" date="2022-07" db="EMBL/GenBank/DDBJ databases">
        <title>Genome Sequence of Lecanicillium saksenae.</title>
        <authorList>
            <person name="Buettner E."/>
        </authorList>
    </citation>
    <scope>NUCLEOTIDE SEQUENCE</scope>
    <source>
        <strain evidence="1">VT-O1</strain>
    </source>
</reference>
<sequence>MLMHDSQPSVAGRSSLLTTHLSPLQLQSPVPLVAALTGDSHYSPSVSLATPTLTTHPPSSSSPALAHHQRHHHTPQGTMGFAEYLETLVSTRKDIAVLDLPHSVQPHLSAPLGRTQAATTLFDELAILEIIAITMIEATCMDHMSSINSLPDPMDLSDSSTTGASPPSDFPELLPFATASSYHINADCGLLLSPVSSVASPPMHQVVKQYALFHDTPLHNLPSPPNSGKMFYPDWNTQFGLEQRPGPNDDVAIPQEFYMQERCTPDPESYLGSYSLADSQSHSVLNQPAPYFVPVPHLGSNGPTLTHDNSVESADSPNTLETASEVSTPGEDSKTDIVSQERVSRKRSISAVPELKKEEDEDSDMQADQDSADETYSGSRRSSSAGLKDNCPDEERCIFLSRWEHRDKKGQDMWDSIQEDYYNEFEKEQCKETLQMKLTRGRSKYIKWLEKDEEILLQAWQNMERNRYKTLLEEFYKLGGSRNMLLNPSDVEVKTVVDLGLEEELYVEGVNEMELRRRCRFLTGKKKTGSRNAEEPGISYSGPSLFGREVDEDEIITQANQAKVQPPKEGGARKALARRRKKNTPKANKGPKKIKIETD</sequence>
<gene>
    <name evidence="1" type="ORF">NLG97_g2680</name>
</gene>
<protein>
    <submittedName>
        <fullName evidence="1">Uncharacterized protein</fullName>
    </submittedName>
</protein>
<evidence type="ECO:0000313" key="1">
    <source>
        <dbReference type="EMBL" id="KAJ3496407.1"/>
    </source>
</evidence>
<proteinExistence type="predicted"/>
<name>A0ACC1R4A1_9HYPO</name>
<evidence type="ECO:0000313" key="2">
    <source>
        <dbReference type="Proteomes" id="UP001148737"/>
    </source>
</evidence>
<comment type="caution">
    <text evidence="1">The sequence shown here is derived from an EMBL/GenBank/DDBJ whole genome shotgun (WGS) entry which is preliminary data.</text>
</comment>
<organism evidence="1 2">
    <name type="scientific">Lecanicillium saksenae</name>
    <dbReference type="NCBI Taxonomy" id="468837"/>
    <lineage>
        <taxon>Eukaryota</taxon>
        <taxon>Fungi</taxon>
        <taxon>Dikarya</taxon>
        <taxon>Ascomycota</taxon>
        <taxon>Pezizomycotina</taxon>
        <taxon>Sordariomycetes</taxon>
        <taxon>Hypocreomycetidae</taxon>
        <taxon>Hypocreales</taxon>
        <taxon>Cordycipitaceae</taxon>
        <taxon>Lecanicillium</taxon>
    </lineage>
</organism>